<name>A0A1Y1CPQ3_9BACT</name>
<proteinExistence type="predicted"/>
<evidence type="ECO:0000313" key="2">
    <source>
        <dbReference type="Proteomes" id="UP000218267"/>
    </source>
</evidence>
<dbReference type="Proteomes" id="UP000218267">
    <property type="component" value="Chromosome"/>
</dbReference>
<organism evidence="1 2">
    <name type="scientific">Labilibaculum antarcticum</name>
    <dbReference type="NCBI Taxonomy" id="1717717"/>
    <lineage>
        <taxon>Bacteria</taxon>
        <taxon>Pseudomonadati</taxon>
        <taxon>Bacteroidota</taxon>
        <taxon>Bacteroidia</taxon>
        <taxon>Marinilabiliales</taxon>
        <taxon>Marinifilaceae</taxon>
        <taxon>Labilibaculum</taxon>
    </lineage>
</organism>
<accession>A0A1Y1CPQ3</accession>
<dbReference type="OrthoDB" id="9964235at2"/>
<reference evidence="2" key="2">
    <citation type="journal article" date="2020" name="Antonie Van Leeuwenhoek">
        <title>Labilibaculum antarcticum sp. nov., a novel facultative anaerobic, psychrotorelant bacterium isolated from marine sediment of Antarctica.</title>
        <authorList>
            <person name="Watanabe M."/>
            <person name="Kojima H."/>
            <person name="Fukui M."/>
        </authorList>
    </citation>
    <scope>NUCLEOTIDE SEQUENCE [LARGE SCALE GENOMIC DNA]</scope>
    <source>
        <strain evidence="2">SPP2</strain>
    </source>
</reference>
<evidence type="ECO:0000313" key="1">
    <source>
        <dbReference type="EMBL" id="BAX82418.1"/>
    </source>
</evidence>
<dbReference type="EMBL" id="AP018042">
    <property type="protein sequence ID" value="BAX82418.1"/>
    <property type="molecule type" value="Genomic_DNA"/>
</dbReference>
<sequence length="92" mass="10607">MSAIRCFEFHTDLDLTLFEINSINILFSGIEEVRKVVCSENRIQLFYDSSTISIMEMEQIISDLDIKKEPVIAGYSNGSRLFSFLKGFFLKL</sequence>
<dbReference type="RefSeq" id="WP_096432712.1">
    <property type="nucleotide sequence ID" value="NZ_AP018042.1"/>
</dbReference>
<dbReference type="AlphaFoldDB" id="A0A1Y1CPQ3"/>
<keyword evidence="2" id="KW-1185">Reference proteome</keyword>
<dbReference type="KEGG" id="mbas:ALGA_4127"/>
<protein>
    <submittedName>
        <fullName evidence="1">Uncharacterized protein</fullName>
    </submittedName>
</protein>
<gene>
    <name evidence="1" type="ORF">ALGA_4127</name>
</gene>
<reference evidence="1 2" key="1">
    <citation type="journal article" date="2018" name="Mar. Genomics">
        <title>Complete genome sequence of Marinifilaceae bacterium strain SPP2, isolated from the Antarctic marine sediment.</title>
        <authorList>
            <person name="Watanabe M."/>
            <person name="Kojima H."/>
            <person name="Fukui M."/>
        </authorList>
    </citation>
    <scope>NUCLEOTIDE SEQUENCE [LARGE SCALE GENOMIC DNA]</scope>
    <source>
        <strain evidence="1 2">SPP2</strain>
    </source>
</reference>